<dbReference type="GO" id="GO:0016301">
    <property type="term" value="F:kinase activity"/>
    <property type="evidence" value="ECO:0007669"/>
    <property type="project" value="UniProtKB-KW"/>
</dbReference>
<keyword evidence="8" id="KW-0732">Signal</keyword>
<dbReference type="SMART" id="SM00387">
    <property type="entry name" value="HATPase_c"/>
    <property type="match status" value="1"/>
</dbReference>
<reference evidence="10 11" key="1">
    <citation type="submission" date="2024-08" db="EMBL/GenBank/DDBJ databases">
        <authorList>
            <person name="Lu H."/>
        </authorList>
    </citation>
    <scope>NUCLEOTIDE SEQUENCE [LARGE SCALE GENOMIC DNA]</scope>
    <source>
        <strain evidence="10 11">BYS87W</strain>
    </source>
</reference>
<comment type="catalytic activity">
    <reaction evidence="1">
        <text>ATP + protein L-histidine = ADP + protein N-phospho-L-histidine.</text>
        <dbReference type="EC" id="2.7.13.3"/>
    </reaction>
</comment>
<evidence type="ECO:0000313" key="10">
    <source>
        <dbReference type="EMBL" id="MFG6467755.1"/>
    </source>
</evidence>
<feature type="transmembrane region" description="Helical" evidence="7">
    <location>
        <begin position="157"/>
        <end position="176"/>
    </location>
</feature>
<keyword evidence="7" id="KW-1133">Transmembrane helix</keyword>
<evidence type="ECO:0000256" key="2">
    <source>
        <dbReference type="ARBA" id="ARBA00012438"/>
    </source>
</evidence>
<sequence>MTFLTAPGAARRARFGRAVLMLCAPLLAPGLALAQPVAAPVAGLYWAAALHGWLAAMLAIMATVVGLISSLHARERSANFLVGMMLSWVVLRAAALPSAAGLRPLLMTLLVLCGVQYLLRQMNWKRSWIDHALLIQCLVVPASLLLAGGRVHLLDTVWHAVLGLELVAAMGWALWMRWPRTAPAGGMDLAAASDFRWMLALLAPTMLALLAEMGLSAVSEAAWWAASPWLSLSLPLLMLALGLQLVNRVAQARVDAERHLAALEQRMAERIAEVERSHAQLAEQKLEQVTERERKRIAADLHDDLGAKLLTIVHTSESDRISTLAREALEEMRLSVRGLTGKPVHLIDALGDWRAEVVSRLGQANIQAEWKSPAEDIEHTLQARSYVQTTRILRESVSNIIKHSGATNATISSTVQDGDFVLTIQDNGQGISTDLDGRLDRGHGMASMKSRAKQMHGQCLVESGPGWGTVIRLTIPL</sequence>
<keyword evidence="4 10" id="KW-0418">Kinase</keyword>
<gene>
    <name evidence="10" type="ORF">ACG01O_14110</name>
</gene>
<feature type="coiled-coil region" evidence="6">
    <location>
        <begin position="246"/>
        <end position="292"/>
    </location>
</feature>
<feature type="transmembrane region" description="Helical" evidence="7">
    <location>
        <begin position="44"/>
        <end position="68"/>
    </location>
</feature>
<feature type="domain" description="Histidine kinase" evidence="9">
    <location>
        <begin position="391"/>
        <end position="477"/>
    </location>
</feature>
<evidence type="ECO:0000256" key="7">
    <source>
        <dbReference type="SAM" id="Phobius"/>
    </source>
</evidence>
<feature type="transmembrane region" description="Helical" evidence="7">
    <location>
        <begin position="197"/>
        <end position="215"/>
    </location>
</feature>
<feature type="transmembrane region" description="Helical" evidence="7">
    <location>
        <begin position="131"/>
        <end position="151"/>
    </location>
</feature>
<name>A0ABW7H0J9_9BURK</name>
<organism evidence="10 11">
    <name type="scientific">Pelomonas baiyunensis</name>
    <dbReference type="NCBI Taxonomy" id="3299026"/>
    <lineage>
        <taxon>Bacteria</taxon>
        <taxon>Pseudomonadati</taxon>
        <taxon>Pseudomonadota</taxon>
        <taxon>Betaproteobacteria</taxon>
        <taxon>Burkholderiales</taxon>
        <taxon>Sphaerotilaceae</taxon>
        <taxon>Roseateles</taxon>
    </lineage>
</organism>
<keyword evidence="6" id="KW-0175">Coiled coil</keyword>
<dbReference type="PANTHER" id="PTHR24421:SF10">
    <property type="entry name" value="NITRATE_NITRITE SENSOR PROTEIN NARQ"/>
    <property type="match status" value="1"/>
</dbReference>
<feature type="transmembrane region" description="Helical" evidence="7">
    <location>
        <begin position="102"/>
        <end position="119"/>
    </location>
</feature>
<keyword evidence="11" id="KW-1185">Reference proteome</keyword>
<feature type="chain" id="PRO_5045144724" description="histidine kinase" evidence="8">
    <location>
        <begin position="35"/>
        <end position="477"/>
    </location>
</feature>
<keyword evidence="7" id="KW-0812">Transmembrane</keyword>
<feature type="transmembrane region" description="Helical" evidence="7">
    <location>
        <begin position="80"/>
        <end position="96"/>
    </location>
</feature>
<dbReference type="InterPro" id="IPR003594">
    <property type="entry name" value="HATPase_dom"/>
</dbReference>
<dbReference type="RefSeq" id="WP_394385625.1">
    <property type="nucleotide sequence ID" value="NZ_JBIGIB010000003.1"/>
</dbReference>
<evidence type="ECO:0000256" key="4">
    <source>
        <dbReference type="ARBA" id="ARBA00022777"/>
    </source>
</evidence>
<dbReference type="SUPFAM" id="SSF55874">
    <property type="entry name" value="ATPase domain of HSP90 chaperone/DNA topoisomerase II/histidine kinase"/>
    <property type="match status" value="1"/>
</dbReference>
<feature type="transmembrane region" description="Helical" evidence="7">
    <location>
        <begin position="221"/>
        <end position="243"/>
    </location>
</feature>
<dbReference type="InterPro" id="IPR050482">
    <property type="entry name" value="Sensor_HK_TwoCompSys"/>
</dbReference>
<feature type="signal peptide" evidence="8">
    <location>
        <begin position="1"/>
        <end position="34"/>
    </location>
</feature>
<dbReference type="CDD" id="cd16917">
    <property type="entry name" value="HATPase_UhpB-NarQ-NarX-like"/>
    <property type="match status" value="1"/>
</dbReference>
<dbReference type="Pfam" id="PF02518">
    <property type="entry name" value="HATPase_c"/>
    <property type="match status" value="1"/>
</dbReference>
<dbReference type="InterPro" id="IPR005467">
    <property type="entry name" value="His_kinase_dom"/>
</dbReference>
<protein>
    <recommendedName>
        <fullName evidence="2">histidine kinase</fullName>
        <ecNumber evidence="2">2.7.13.3</ecNumber>
    </recommendedName>
</protein>
<keyword evidence="5" id="KW-0902">Two-component regulatory system</keyword>
<accession>A0ABW7H0J9</accession>
<evidence type="ECO:0000259" key="9">
    <source>
        <dbReference type="PROSITE" id="PS50109"/>
    </source>
</evidence>
<keyword evidence="3" id="KW-0808">Transferase</keyword>
<proteinExistence type="predicted"/>
<evidence type="ECO:0000256" key="8">
    <source>
        <dbReference type="SAM" id="SignalP"/>
    </source>
</evidence>
<comment type="caution">
    <text evidence="10">The sequence shown here is derived from an EMBL/GenBank/DDBJ whole genome shotgun (WGS) entry which is preliminary data.</text>
</comment>
<evidence type="ECO:0000313" key="11">
    <source>
        <dbReference type="Proteomes" id="UP001606303"/>
    </source>
</evidence>
<dbReference type="Gene3D" id="3.30.565.10">
    <property type="entry name" value="Histidine kinase-like ATPase, C-terminal domain"/>
    <property type="match status" value="1"/>
</dbReference>
<dbReference type="EMBL" id="JBIGIB010000003">
    <property type="protein sequence ID" value="MFG6467755.1"/>
    <property type="molecule type" value="Genomic_DNA"/>
</dbReference>
<keyword evidence="7" id="KW-0472">Membrane</keyword>
<evidence type="ECO:0000256" key="3">
    <source>
        <dbReference type="ARBA" id="ARBA00022679"/>
    </source>
</evidence>
<dbReference type="PANTHER" id="PTHR24421">
    <property type="entry name" value="NITRATE/NITRITE SENSOR PROTEIN NARX-RELATED"/>
    <property type="match status" value="1"/>
</dbReference>
<evidence type="ECO:0000256" key="5">
    <source>
        <dbReference type="ARBA" id="ARBA00023012"/>
    </source>
</evidence>
<evidence type="ECO:0000256" key="6">
    <source>
        <dbReference type="SAM" id="Coils"/>
    </source>
</evidence>
<dbReference type="Proteomes" id="UP001606303">
    <property type="component" value="Unassembled WGS sequence"/>
</dbReference>
<evidence type="ECO:0000256" key="1">
    <source>
        <dbReference type="ARBA" id="ARBA00000085"/>
    </source>
</evidence>
<dbReference type="EC" id="2.7.13.3" evidence="2"/>
<dbReference type="InterPro" id="IPR036890">
    <property type="entry name" value="HATPase_C_sf"/>
</dbReference>
<dbReference type="PROSITE" id="PS50109">
    <property type="entry name" value="HIS_KIN"/>
    <property type="match status" value="1"/>
</dbReference>